<feature type="signal peptide" evidence="1">
    <location>
        <begin position="1"/>
        <end position="26"/>
    </location>
</feature>
<dbReference type="AlphaFoldDB" id="A0A2G9H0P2"/>
<comment type="caution">
    <text evidence="2">The sequence shown here is derived from an EMBL/GenBank/DDBJ whole genome shotgun (WGS) entry which is preliminary data.</text>
</comment>
<accession>A0A2G9H0P2</accession>
<evidence type="ECO:0000313" key="3">
    <source>
        <dbReference type="Proteomes" id="UP000231279"/>
    </source>
</evidence>
<keyword evidence="3" id="KW-1185">Reference proteome</keyword>
<sequence>MGHLGSFQILAIFLLVLCFVPRFGLGEKIIVKCNEGECAALCKLAYKEKLKKSYCKDLPFGIGRICTCEHGPRDLEKDNVEKIYFNNNPVFERKM</sequence>
<evidence type="ECO:0000313" key="2">
    <source>
        <dbReference type="EMBL" id="PIN11098.1"/>
    </source>
</evidence>
<dbReference type="Proteomes" id="UP000231279">
    <property type="component" value="Unassembled WGS sequence"/>
</dbReference>
<gene>
    <name evidence="2" type="ORF">CDL12_16303</name>
</gene>
<evidence type="ECO:0008006" key="4">
    <source>
        <dbReference type="Google" id="ProtNLM"/>
    </source>
</evidence>
<name>A0A2G9H0P2_9LAMI</name>
<protein>
    <recommendedName>
        <fullName evidence="4">Defensin-like protein</fullName>
    </recommendedName>
</protein>
<evidence type="ECO:0000256" key="1">
    <source>
        <dbReference type="SAM" id="SignalP"/>
    </source>
</evidence>
<keyword evidence="1" id="KW-0732">Signal</keyword>
<dbReference type="EMBL" id="NKXS01003031">
    <property type="protein sequence ID" value="PIN11098.1"/>
    <property type="molecule type" value="Genomic_DNA"/>
</dbReference>
<organism evidence="2 3">
    <name type="scientific">Handroanthus impetiginosus</name>
    <dbReference type="NCBI Taxonomy" id="429701"/>
    <lineage>
        <taxon>Eukaryota</taxon>
        <taxon>Viridiplantae</taxon>
        <taxon>Streptophyta</taxon>
        <taxon>Embryophyta</taxon>
        <taxon>Tracheophyta</taxon>
        <taxon>Spermatophyta</taxon>
        <taxon>Magnoliopsida</taxon>
        <taxon>eudicotyledons</taxon>
        <taxon>Gunneridae</taxon>
        <taxon>Pentapetalae</taxon>
        <taxon>asterids</taxon>
        <taxon>lamiids</taxon>
        <taxon>Lamiales</taxon>
        <taxon>Bignoniaceae</taxon>
        <taxon>Crescentiina</taxon>
        <taxon>Tabebuia alliance</taxon>
        <taxon>Handroanthus</taxon>
    </lineage>
</organism>
<reference evidence="3" key="1">
    <citation type="journal article" date="2018" name="Gigascience">
        <title>Genome assembly of the Pink Ipe (Handroanthus impetiginosus, Bignoniaceae), a highly valued, ecologically keystone Neotropical timber forest tree.</title>
        <authorList>
            <person name="Silva-Junior O.B."/>
            <person name="Grattapaglia D."/>
            <person name="Novaes E."/>
            <person name="Collevatti R.G."/>
        </authorList>
    </citation>
    <scope>NUCLEOTIDE SEQUENCE [LARGE SCALE GENOMIC DNA]</scope>
    <source>
        <strain evidence="3">cv. UFG-1</strain>
    </source>
</reference>
<proteinExistence type="predicted"/>
<feature type="chain" id="PRO_5013769061" description="Defensin-like protein" evidence="1">
    <location>
        <begin position="27"/>
        <end position="95"/>
    </location>
</feature>